<proteinExistence type="predicted"/>
<dbReference type="RefSeq" id="WP_150877616.1">
    <property type="nucleotide sequence ID" value="NZ_VTWS01000004.1"/>
</dbReference>
<dbReference type="EMBL" id="VTWS01000004">
    <property type="protein sequence ID" value="KAA9352682.1"/>
    <property type="molecule type" value="Genomic_DNA"/>
</dbReference>
<evidence type="ECO:0000313" key="1">
    <source>
        <dbReference type="EMBL" id="KAA9352682.1"/>
    </source>
</evidence>
<dbReference type="Pfam" id="PF14520">
    <property type="entry name" value="HHH_5"/>
    <property type="match status" value="1"/>
</dbReference>
<protein>
    <recommendedName>
        <fullName evidence="3">DNA-binding protein</fullName>
    </recommendedName>
</protein>
<gene>
    <name evidence="1" type="ORF">F0P93_15955</name>
</gene>
<sequence>MKEKAESHPFDQLAKPAQRALANAGIKTLEQLADLSETEFMALHGIGKNALQTLKTALTDRNLSFAQGERK</sequence>
<evidence type="ECO:0000313" key="2">
    <source>
        <dbReference type="Proteomes" id="UP000326344"/>
    </source>
</evidence>
<dbReference type="Gene3D" id="1.10.150.20">
    <property type="entry name" value="5' to 3' exonuclease, C-terminal subdomain"/>
    <property type="match status" value="1"/>
</dbReference>
<reference evidence="1 2" key="1">
    <citation type="submission" date="2019-09" db="EMBL/GenBank/DDBJ databases">
        <title>Genome Sequence of Larkinella sp MA1.</title>
        <authorList>
            <person name="Srinivasan S."/>
        </authorList>
    </citation>
    <scope>NUCLEOTIDE SEQUENCE [LARGE SCALE GENOMIC DNA]</scope>
    <source>
        <strain evidence="1 2">MA1</strain>
    </source>
</reference>
<dbReference type="AlphaFoldDB" id="A0A5N1JHI3"/>
<name>A0A5N1JHI3_9BACT</name>
<dbReference type="Proteomes" id="UP000326344">
    <property type="component" value="Unassembled WGS sequence"/>
</dbReference>
<comment type="caution">
    <text evidence="1">The sequence shown here is derived from an EMBL/GenBank/DDBJ whole genome shotgun (WGS) entry which is preliminary data.</text>
</comment>
<dbReference type="SUPFAM" id="SSF47789">
    <property type="entry name" value="C-terminal domain of RNA polymerase alpha subunit"/>
    <property type="match status" value="1"/>
</dbReference>
<accession>A0A5N1JHI3</accession>
<evidence type="ECO:0008006" key="3">
    <source>
        <dbReference type="Google" id="ProtNLM"/>
    </source>
</evidence>
<organism evidence="1 2">
    <name type="scientific">Larkinella humicola</name>
    <dbReference type="NCBI Taxonomy" id="2607654"/>
    <lineage>
        <taxon>Bacteria</taxon>
        <taxon>Pseudomonadati</taxon>
        <taxon>Bacteroidota</taxon>
        <taxon>Cytophagia</taxon>
        <taxon>Cytophagales</taxon>
        <taxon>Spirosomataceae</taxon>
        <taxon>Larkinella</taxon>
    </lineage>
</organism>
<keyword evidence="2" id="KW-1185">Reference proteome</keyword>